<evidence type="ECO:0000256" key="7">
    <source>
        <dbReference type="RuleBase" id="RU000320"/>
    </source>
</evidence>
<dbReference type="GO" id="GO:0005886">
    <property type="term" value="C:plasma membrane"/>
    <property type="evidence" value="ECO:0007669"/>
    <property type="project" value="UniProtKB-SubCell"/>
</dbReference>
<protein>
    <submittedName>
        <fullName evidence="10">Cation:proton antiporter</fullName>
    </submittedName>
</protein>
<dbReference type="Proteomes" id="UP000650511">
    <property type="component" value="Unassembled WGS sequence"/>
</dbReference>
<evidence type="ECO:0000256" key="3">
    <source>
        <dbReference type="ARBA" id="ARBA00022475"/>
    </source>
</evidence>
<evidence type="ECO:0000256" key="2">
    <source>
        <dbReference type="ARBA" id="ARBA00005346"/>
    </source>
</evidence>
<evidence type="ECO:0000256" key="5">
    <source>
        <dbReference type="ARBA" id="ARBA00022989"/>
    </source>
</evidence>
<reference evidence="10" key="1">
    <citation type="journal article" date="2014" name="Int. J. Syst. Evol. Microbiol.">
        <title>Complete genome sequence of Corynebacterium casei LMG S-19264T (=DSM 44701T), isolated from a smear-ripened cheese.</title>
        <authorList>
            <consortium name="US DOE Joint Genome Institute (JGI-PGF)"/>
            <person name="Walter F."/>
            <person name="Albersmeier A."/>
            <person name="Kalinowski J."/>
            <person name="Ruckert C."/>
        </authorList>
    </citation>
    <scope>NUCLEOTIDE SEQUENCE</scope>
    <source>
        <strain evidence="10">CGMCC 1.14988</strain>
    </source>
</reference>
<feature type="domain" description="NADH:quinone oxidoreductase/Mrp antiporter transmembrane" evidence="9">
    <location>
        <begin position="132"/>
        <end position="426"/>
    </location>
</feature>
<feature type="transmembrane region" description="Helical" evidence="8">
    <location>
        <begin position="85"/>
        <end position="106"/>
    </location>
</feature>
<comment type="subcellular location">
    <subcellularLocation>
        <location evidence="1">Cell membrane</location>
        <topology evidence="1">Multi-pass membrane protein</topology>
    </subcellularLocation>
    <subcellularLocation>
        <location evidence="7">Membrane</location>
        <topology evidence="7">Multi-pass membrane protein</topology>
    </subcellularLocation>
</comment>
<keyword evidence="11" id="KW-1185">Reference proteome</keyword>
<feature type="transmembrane region" description="Helical" evidence="8">
    <location>
        <begin position="136"/>
        <end position="153"/>
    </location>
</feature>
<evidence type="ECO:0000256" key="1">
    <source>
        <dbReference type="ARBA" id="ARBA00004651"/>
    </source>
</evidence>
<feature type="transmembrane region" description="Helical" evidence="8">
    <location>
        <begin position="574"/>
        <end position="594"/>
    </location>
</feature>
<feature type="transmembrane region" description="Helical" evidence="8">
    <location>
        <begin position="522"/>
        <end position="548"/>
    </location>
</feature>
<evidence type="ECO:0000313" key="11">
    <source>
        <dbReference type="Proteomes" id="UP000650511"/>
    </source>
</evidence>
<keyword evidence="6 8" id="KW-0472">Membrane</keyword>
<dbReference type="PANTHER" id="PTHR42703">
    <property type="entry name" value="NADH DEHYDROGENASE"/>
    <property type="match status" value="1"/>
</dbReference>
<dbReference type="OrthoDB" id="9768329at2"/>
<feature type="transmembrane region" description="Helical" evidence="8">
    <location>
        <begin position="244"/>
        <end position="264"/>
    </location>
</feature>
<feature type="transmembrane region" description="Helical" evidence="8">
    <location>
        <begin position="279"/>
        <end position="300"/>
    </location>
</feature>
<sequence length="600" mass="60234">MADAGQLLPLLVALPLLGAALTRVPVVDGTRYAPDVVAILTAAGTTVVGVLATRHAMDGPLVHHLGEWRPIDGLPVGVPFVADPVAAGFVTLISALITAAFVHFAVAGARGGGLTHVLTALLLAAANGFVLAGDLFTMFVFLELMGITVYAITAGKTDDPAALPAAMNMAVTSTVGAVLLLSGVGLLHGQLGTPNLGAVAETLTPGAWGAGAALAIGLVVAGLSVKAGLVPFHFAHADLHTATTVQHAGLFGAILLPLGLYGIARIDRLALGGDVHGPVAQVLLVGGASTAVLAGVMSLCQNQLKRLLAFSSVSHLGIAAAGVGLSAPEATAAVATYVLGHAPMKLGLLLVAGLALHHYGELQLADLSGRWQELPVMTVLLAVGGLALAGLPPSGLYAGKAALSKAAEDAGASALVPVLYLAAVLTGAAVLRFVTHLVTGWPVPDDPLGKVAEDHPEPAAHLPRTFVVVPAVLLATGLLVPLVPGTGAALATAAGWFHDQPAHVAVLLGREGVWPRPVVEPLLFWEASSLATGALAAVAAGLGGVAAARWRGRREPGRLGAPVRALRAVHTAHVGEYTAWLTAGVGVVVGWIVLTGRGSG</sequence>
<feature type="transmembrane region" description="Helical" evidence="8">
    <location>
        <begin position="165"/>
        <end position="187"/>
    </location>
</feature>
<feature type="transmembrane region" description="Helical" evidence="8">
    <location>
        <begin position="207"/>
        <end position="232"/>
    </location>
</feature>
<name>A0A8J3ET05_9ACTN</name>
<gene>
    <name evidence="10" type="ORF">GCM10011354_09930</name>
</gene>
<accession>A0A8J3ET05</accession>
<evidence type="ECO:0000256" key="6">
    <source>
        <dbReference type="ARBA" id="ARBA00023136"/>
    </source>
</evidence>
<dbReference type="PANTHER" id="PTHR42703:SF1">
    <property type="entry name" value="NA(+)_H(+) ANTIPORTER SUBUNIT D1"/>
    <property type="match status" value="1"/>
</dbReference>
<keyword evidence="3" id="KW-1003">Cell membrane</keyword>
<comment type="similarity">
    <text evidence="2">Belongs to the CPA3 antiporters (TC 2.A.63) subunit D family.</text>
</comment>
<proteinExistence type="inferred from homology"/>
<dbReference type="InterPro" id="IPR001750">
    <property type="entry name" value="ND/Mrp_TM"/>
</dbReference>
<organism evidence="10 11">
    <name type="scientific">Egicoccus halophilus</name>
    <dbReference type="NCBI Taxonomy" id="1670830"/>
    <lineage>
        <taxon>Bacteria</taxon>
        <taxon>Bacillati</taxon>
        <taxon>Actinomycetota</taxon>
        <taxon>Nitriliruptoria</taxon>
        <taxon>Egicoccales</taxon>
        <taxon>Egicoccaceae</taxon>
        <taxon>Egicoccus</taxon>
    </lineage>
</organism>
<dbReference type="EMBL" id="BMHA01000003">
    <property type="protein sequence ID" value="GGI04605.1"/>
    <property type="molecule type" value="Genomic_DNA"/>
</dbReference>
<feature type="transmembrane region" description="Helical" evidence="8">
    <location>
        <begin position="307"/>
        <end position="328"/>
    </location>
</feature>
<evidence type="ECO:0000256" key="8">
    <source>
        <dbReference type="SAM" id="Phobius"/>
    </source>
</evidence>
<keyword evidence="5 8" id="KW-1133">Transmembrane helix</keyword>
<comment type="caution">
    <text evidence="10">The sequence shown here is derived from an EMBL/GenBank/DDBJ whole genome shotgun (WGS) entry which is preliminary data.</text>
</comment>
<evidence type="ECO:0000313" key="10">
    <source>
        <dbReference type="EMBL" id="GGI04605.1"/>
    </source>
</evidence>
<feature type="transmembrane region" description="Helical" evidence="8">
    <location>
        <begin position="376"/>
        <end position="398"/>
    </location>
</feature>
<feature type="transmembrane region" description="Helical" evidence="8">
    <location>
        <begin position="113"/>
        <end position="130"/>
    </location>
</feature>
<evidence type="ECO:0000259" key="9">
    <source>
        <dbReference type="Pfam" id="PF00361"/>
    </source>
</evidence>
<dbReference type="AlphaFoldDB" id="A0A8J3ET05"/>
<feature type="transmembrane region" description="Helical" evidence="8">
    <location>
        <begin position="334"/>
        <end position="356"/>
    </location>
</feature>
<dbReference type="InterPro" id="IPR050586">
    <property type="entry name" value="CPA3_Na-H_Antiporter_D"/>
</dbReference>
<evidence type="ECO:0000256" key="4">
    <source>
        <dbReference type="ARBA" id="ARBA00022692"/>
    </source>
</evidence>
<reference evidence="10" key="2">
    <citation type="submission" date="2020-09" db="EMBL/GenBank/DDBJ databases">
        <authorList>
            <person name="Sun Q."/>
            <person name="Zhou Y."/>
        </authorList>
    </citation>
    <scope>NUCLEOTIDE SEQUENCE</scope>
    <source>
        <strain evidence="10">CGMCC 1.14988</strain>
    </source>
</reference>
<keyword evidence="4 7" id="KW-0812">Transmembrane</keyword>
<dbReference type="RefSeq" id="WP_130649706.1">
    <property type="nucleotide sequence ID" value="NZ_BMHA01000003.1"/>
</dbReference>
<feature type="transmembrane region" description="Helical" evidence="8">
    <location>
        <begin position="410"/>
        <end position="431"/>
    </location>
</feature>
<feature type="transmembrane region" description="Helical" evidence="8">
    <location>
        <begin position="465"/>
        <end position="483"/>
    </location>
</feature>
<dbReference type="Pfam" id="PF00361">
    <property type="entry name" value="Proton_antipo_M"/>
    <property type="match status" value="1"/>
</dbReference>